<evidence type="ECO:0000256" key="3">
    <source>
        <dbReference type="SAM" id="SignalP"/>
    </source>
</evidence>
<reference evidence="6 7" key="1">
    <citation type="submission" date="2019-10" db="EMBL/GenBank/DDBJ databases">
        <authorList>
            <person name="Nie G."/>
            <person name="Ming H."/>
            <person name="Yi B."/>
        </authorList>
    </citation>
    <scope>NUCLEOTIDE SEQUENCE [LARGE SCALE GENOMIC DNA]</scope>
    <source>
        <strain evidence="6 7">CFH 90414</strain>
    </source>
</reference>
<keyword evidence="2" id="KW-0472">Membrane</keyword>
<evidence type="ECO:0000313" key="7">
    <source>
        <dbReference type="Proteomes" id="UP000431080"/>
    </source>
</evidence>
<feature type="domain" description="Predicted membrane protein YciQ-like C-terminal" evidence="5">
    <location>
        <begin position="287"/>
        <end position="550"/>
    </location>
</feature>
<keyword evidence="3" id="KW-0732">Signal</keyword>
<keyword evidence="2" id="KW-1133">Transmembrane helix</keyword>
<name>A0A6I2FEB3_9MICO</name>
<dbReference type="EMBL" id="WJIF01000002">
    <property type="protein sequence ID" value="MRG59428.1"/>
    <property type="molecule type" value="Genomic_DNA"/>
</dbReference>
<dbReference type="Pfam" id="PF09972">
    <property type="entry name" value="DUF2207"/>
    <property type="match status" value="1"/>
</dbReference>
<keyword evidence="2" id="KW-0812">Transmembrane</keyword>
<gene>
    <name evidence="6" type="ORF">GE115_06005</name>
</gene>
<dbReference type="AlphaFoldDB" id="A0A6I2FEB3"/>
<dbReference type="InterPro" id="IPR048389">
    <property type="entry name" value="YciQ-like_C"/>
</dbReference>
<evidence type="ECO:0000313" key="6">
    <source>
        <dbReference type="EMBL" id="MRG59428.1"/>
    </source>
</evidence>
<evidence type="ECO:0000256" key="2">
    <source>
        <dbReference type="SAM" id="Phobius"/>
    </source>
</evidence>
<proteinExistence type="predicted"/>
<organism evidence="6 7">
    <name type="scientific">Agromyces agglutinans</name>
    <dbReference type="NCBI Taxonomy" id="2662258"/>
    <lineage>
        <taxon>Bacteria</taxon>
        <taxon>Bacillati</taxon>
        <taxon>Actinomycetota</taxon>
        <taxon>Actinomycetes</taxon>
        <taxon>Micrococcales</taxon>
        <taxon>Microbacteriaceae</taxon>
        <taxon>Agromyces</taxon>
    </lineage>
</organism>
<feature type="domain" description="DUF2207" evidence="4">
    <location>
        <begin position="61"/>
        <end position="232"/>
    </location>
</feature>
<feature type="signal peptide" evidence="3">
    <location>
        <begin position="1"/>
        <end position="19"/>
    </location>
</feature>
<accession>A0A6I2FEB3</accession>
<feature type="transmembrane region" description="Helical" evidence="2">
    <location>
        <begin position="453"/>
        <end position="475"/>
    </location>
</feature>
<dbReference type="Proteomes" id="UP000431080">
    <property type="component" value="Unassembled WGS sequence"/>
</dbReference>
<evidence type="ECO:0000259" key="5">
    <source>
        <dbReference type="Pfam" id="PF20990"/>
    </source>
</evidence>
<evidence type="ECO:0000259" key="4">
    <source>
        <dbReference type="Pfam" id="PF09972"/>
    </source>
</evidence>
<comment type="caution">
    <text evidence="6">The sequence shown here is derived from an EMBL/GenBank/DDBJ whole genome shotgun (WGS) entry which is preliminary data.</text>
</comment>
<protein>
    <submittedName>
        <fullName evidence="6">DUF2207 domain-containing protein</fullName>
    </submittedName>
</protein>
<dbReference type="InterPro" id="IPR018702">
    <property type="entry name" value="DUF2207"/>
</dbReference>
<feature type="region of interest" description="Disordered" evidence="1">
    <location>
        <begin position="591"/>
        <end position="616"/>
    </location>
</feature>
<feature type="transmembrane region" description="Helical" evidence="2">
    <location>
        <begin position="249"/>
        <end position="269"/>
    </location>
</feature>
<evidence type="ECO:0000256" key="1">
    <source>
        <dbReference type="SAM" id="MobiDB-lite"/>
    </source>
</evidence>
<keyword evidence="7" id="KW-1185">Reference proteome</keyword>
<dbReference type="Pfam" id="PF20990">
    <property type="entry name" value="DUF2207_C"/>
    <property type="match status" value="1"/>
</dbReference>
<feature type="transmembrane region" description="Helical" evidence="2">
    <location>
        <begin position="426"/>
        <end position="447"/>
    </location>
</feature>
<feature type="compositionally biased region" description="Gly residues" evidence="1">
    <location>
        <begin position="596"/>
        <end position="616"/>
    </location>
</feature>
<sequence>MTLGLALAGASAAALPAAALPAAALPAAARPAALPAGVDDFTFDSFTGDYALDRDDDGRSTLEVTETLVARFPETDQNRGIRRNLVDTYDGHPTGLEVVSVTDETGAPREYDEESDDGFVTLTIAGDDYVHGEQTYVITYTQRDVTRYYADTDADEFYWDVNGTDWAQPFGTVTANVHLGAGLLEATTGGVDAARGEAGEDASATITPTDDGWTFTAKDLAPRETLTFAIGFEPGTFTPRDGGFFAAPWPLISAIGAGIAVLAVVWAGFIRTRRLRDAPGRPVIVPEYLPPEGVGVLLASVLAKGTTHAIPAQILQLAILGRLRVVETPAKGWLASKPTYDLQYHEPGAADEVQARQRRLRSIEPTDDDVQALHALFGATLEPGERRSLAKSDTKITKRLTELQHAVTKRATTDGYRRRLPAGPMVGASILAVIGGLIAFAFAVVSFDQAYGGVWPLVALIVGALAVIATVVLIAKHPLDSRGAEVRDHLRGLESYIELAEADRIAYLQSPQGALRTPVAADDPEQVLQLNERLLPWAVLLGQEKAWTAELGRAYERLGREPEWYAGSSAFNAAVFSSAIGGMSSSVTSSFSASSGGSGGGASAGGGGGGGGGGGV</sequence>
<feature type="chain" id="PRO_5039241126" evidence="3">
    <location>
        <begin position="20"/>
        <end position="616"/>
    </location>
</feature>